<accession>A0ABX6A3H6</accession>
<sequence>MSLITSEVMLGNETLRRRVCGAIRKTAIGKEGEFARLGFTDPETIVQPFMLELAANNEAKSKACAECGGGSNIPDDTIEWVVGSSWEKIETAREQTA</sequence>
<dbReference type="EMBL" id="CP044108">
    <property type="protein sequence ID" value="QEU11658.1"/>
    <property type="molecule type" value="Genomic_DNA"/>
</dbReference>
<organism evidence="1 2">
    <name type="scientific">Dermabacter vaginalis</name>
    <dbReference type="NCBI Taxonomy" id="1630135"/>
    <lineage>
        <taxon>Bacteria</taxon>
        <taxon>Bacillati</taxon>
        <taxon>Actinomycetota</taxon>
        <taxon>Actinomycetes</taxon>
        <taxon>Micrococcales</taxon>
        <taxon>Dermabacteraceae</taxon>
        <taxon>Dermabacter</taxon>
    </lineage>
</organism>
<name>A0ABX6A3H6_9MICO</name>
<proteinExistence type="predicted"/>
<keyword evidence="2" id="KW-1185">Reference proteome</keyword>
<gene>
    <name evidence="1" type="ORF">FOB48_04670</name>
</gene>
<reference evidence="1 2" key="1">
    <citation type="submission" date="2019-09" db="EMBL/GenBank/DDBJ databases">
        <title>FDA dAtabase for Regulatory Grade micrObial Sequences (FDA-ARGOS): Supporting development and validation of Infectious Disease Dx tests.</title>
        <authorList>
            <person name="Sciortino C."/>
            <person name="Tallon L."/>
            <person name="Sadzewicz L."/>
            <person name="Vavikolanu K."/>
            <person name="Mehta A."/>
            <person name="Aluvathingal J."/>
            <person name="Nadendla S."/>
            <person name="Nandy P."/>
            <person name="Geyer C."/>
            <person name="Yan Y."/>
            <person name="Sichtig H."/>
        </authorList>
    </citation>
    <scope>NUCLEOTIDE SEQUENCE [LARGE SCALE GENOMIC DNA]</scope>
    <source>
        <strain evidence="1 2">FDAARGOS_640</strain>
    </source>
</reference>
<dbReference type="Proteomes" id="UP000323865">
    <property type="component" value="Chromosome"/>
</dbReference>
<dbReference type="RefSeq" id="WP_016664855.1">
    <property type="nucleotide sequence ID" value="NZ_CP044108.1"/>
</dbReference>
<evidence type="ECO:0000313" key="1">
    <source>
        <dbReference type="EMBL" id="QEU11658.1"/>
    </source>
</evidence>
<protein>
    <submittedName>
        <fullName evidence="1">Uncharacterized protein</fullName>
    </submittedName>
</protein>
<evidence type="ECO:0000313" key="2">
    <source>
        <dbReference type="Proteomes" id="UP000323865"/>
    </source>
</evidence>